<reference evidence="7 8" key="1">
    <citation type="journal article" date="2016" name="Nat. Commun.">
        <title>Thousands of microbial genomes shed light on interconnected biogeochemical processes in an aquifer system.</title>
        <authorList>
            <person name="Anantharaman K."/>
            <person name="Brown C.T."/>
            <person name="Hug L.A."/>
            <person name="Sharon I."/>
            <person name="Castelle C.J."/>
            <person name="Probst A.J."/>
            <person name="Thomas B.C."/>
            <person name="Singh A."/>
            <person name="Wilkins M.J."/>
            <person name="Karaoz U."/>
            <person name="Brodie E.L."/>
            <person name="Williams K.H."/>
            <person name="Hubbard S.S."/>
            <person name="Banfield J.F."/>
        </authorList>
    </citation>
    <scope>NUCLEOTIDE SEQUENCE [LARGE SCALE GENOMIC DNA]</scope>
</reference>
<proteinExistence type="inferred from homology"/>
<evidence type="ECO:0000256" key="5">
    <source>
        <dbReference type="ARBA" id="ARBA00023274"/>
    </source>
</evidence>
<evidence type="ECO:0000256" key="3">
    <source>
        <dbReference type="ARBA" id="ARBA00022884"/>
    </source>
</evidence>
<dbReference type="InterPro" id="IPR012340">
    <property type="entry name" value="NA-bd_OB-fold"/>
</dbReference>
<evidence type="ECO:0000313" key="7">
    <source>
        <dbReference type="EMBL" id="OGH83257.1"/>
    </source>
</evidence>
<dbReference type="CDD" id="cd00364">
    <property type="entry name" value="Ribosomal_uS17"/>
    <property type="match status" value="1"/>
</dbReference>
<dbReference type="GO" id="GO:0003735">
    <property type="term" value="F:structural constituent of ribosome"/>
    <property type="evidence" value="ECO:0007669"/>
    <property type="project" value="UniProtKB-UniRule"/>
</dbReference>
<dbReference type="HAMAP" id="MF_01345_B">
    <property type="entry name" value="Ribosomal_uS17_B"/>
    <property type="match status" value="1"/>
</dbReference>
<dbReference type="PRINTS" id="PR00973">
    <property type="entry name" value="RIBOSOMALS17"/>
</dbReference>
<sequence>MNTKKSETTKKEVTRRQFEGEVVSVVENKTIHVLVKTKKMHPKYKKQYLTHKKYAVHDEANTAKVGDVVLFQECRPISKTKKNRLIKVIK</sequence>
<gene>
    <name evidence="6" type="primary">rpsQ</name>
    <name evidence="7" type="ORF">A2373_01565</name>
</gene>
<dbReference type="STRING" id="1798697.A2373_01565"/>
<evidence type="ECO:0000256" key="4">
    <source>
        <dbReference type="ARBA" id="ARBA00022980"/>
    </source>
</evidence>
<dbReference type="GO" id="GO:0022627">
    <property type="term" value="C:cytosolic small ribosomal subunit"/>
    <property type="evidence" value="ECO:0007669"/>
    <property type="project" value="UniProtKB-UniRule"/>
</dbReference>
<keyword evidence="3 6" id="KW-0694">RNA-binding</keyword>
<dbReference type="SUPFAM" id="SSF50249">
    <property type="entry name" value="Nucleic acid-binding proteins"/>
    <property type="match status" value="1"/>
</dbReference>
<dbReference type="EMBL" id="MFQS01000017">
    <property type="protein sequence ID" value="OGH83257.1"/>
    <property type="molecule type" value="Genomic_DNA"/>
</dbReference>
<evidence type="ECO:0000256" key="6">
    <source>
        <dbReference type="HAMAP-Rule" id="MF_01345"/>
    </source>
</evidence>
<keyword evidence="5 6" id="KW-0687">Ribonucleoprotein</keyword>
<organism evidence="7 8">
    <name type="scientific">Candidatus Magasanikbacteria bacterium RIFOXYB1_FULL_40_15</name>
    <dbReference type="NCBI Taxonomy" id="1798697"/>
    <lineage>
        <taxon>Bacteria</taxon>
        <taxon>Candidatus Magasanikiibacteriota</taxon>
    </lineage>
</organism>
<protein>
    <recommendedName>
        <fullName evidence="6">Small ribosomal subunit protein uS17</fullName>
    </recommendedName>
</protein>
<dbReference type="PANTHER" id="PTHR10744">
    <property type="entry name" value="40S RIBOSOMAL PROTEIN S11 FAMILY MEMBER"/>
    <property type="match status" value="1"/>
</dbReference>
<accession>A0A1F6NH37</accession>
<evidence type="ECO:0000313" key="8">
    <source>
        <dbReference type="Proteomes" id="UP000176300"/>
    </source>
</evidence>
<dbReference type="GO" id="GO:0019843">
    <property type="term" value="F:rRNA binding"/>
    <property type="evidence" value="ECO:0007669"/>
    <property type="project" value="UniProtKB-UniRule"/>
</dbReference>
<dbReference type="InterPro" id="IPR019984">
    <property type="entry name" value="Ribosomal_uS17_bact/chlr"/>
</dbReference>
<dbReference type="PANTHER" id="PTHR10744:SF1">
    <property type="entry name" value="SMALL RIBOSOMAL SUBUNIT PROTEIN US17M"/>
    <property type="match status" value="1"/>
</dbReference>
<dbReference type="AlphaFoldDB" id="A0A1F6NH37"/>
<dbReference type="GO" id="GO:0006412">
    <property type="term" value="P:translation"/>
    <property type="evidence" value="ECO:0007669"/>
    <property type="project" value="UniProtKB-UniRule"/>
</dbReference>
<evidence type="ECO:0000256" key="2">
    <source>
        <dbReference type="ARBA" id="ARBA00022730"/>
    </source>
</evidence>
<dbReference type="Gene3D" id="2.40.50.140">
    <property type="entry name" value="Nucleic acid-binding proteins"/>
    <property type="match status" value="1"/>
</dbReference>
<dbReference type="NCBIfam" id="NF004123">
    <property type="entry name" value="PRK05610.1"/>
    <property type="match status" value="1"/>
</dbReference>
<name>A0A1F6NH37_9BACT</name>
<comment type="caution">
    <text evidence="7">The sequence shown here is derived from an EMBL/GenBank/DDBJ whole genome shotgun (WGS) entry which is preliminary data.</text>
</comment>
<dbReference type="Proteomes" id="UP000176300">
    <property type="component" value="Unassembled WGS sequence"/>
</dbReference>
<evidence type="ECO:0000256" key="1">
    <source>
        <dbReference type="ARBA" id="ARBA00010254"/>
    </source>
</evidence>
<comment type="subunit">
    <text evidence="6">Part of the 30S ribosomal subunit.</text>
</comment>
<comment type="function">
    <text evidence="6">One of the primary rRNA binding proteins, it binds specifically to the 5'-end of 16S ribosomal RNA.</text>
</comment>
<keyword evidence="2 6" id="KW-0699">rRNA-binding</keyword>
<comment type="similarity">
    <text evidence="1 6">Belongs to the universal ribosomal protein uS17 family.</text>
</comment>
<dbReference type="NCBIfam" id="TIGR03635">
    <property type="entry name" value="uS17_bact"/>
    <property type="match status" value="1"/>
</dbReference>
<dbReference type="Pfam" id="PF00366">
    <property type="entry name" value="Ribosomal_S17"/>
    <property type="match status" value="1"/>
</dbReference>
<keyword evidence="4 6" id="KW-0689">Ribosomal protein</keyword>
<dbReference type="InterPro" id="IPR000266">
    <property type="entry name" value="Ribosomal_uS17"/>
</dbReference>